<dbReference type="GO" id="GO:0004489">
    <property type="term" value="F:methylenetetrahydrofolate reductase [NAD(P)H] activity"/>
    <property type="evidence" value="ECO:0007669"/>
    <property type="project" value="InterPro"/>
</dbReference>
<protein>
    <recommendedName>
        <fullName evidence="6">Methylenetetrahydrofolate reductase</fullName>
    </recommendedName>
</protein>
<dbReference type="SUPFAM" id="SSF51730">
    <property type="entry name" value="FAD-linked oxidoreductase"/>
    <property type="match status" value="1"/>
</dbReference>
<dbReference type="Gene3D" id="3.20.20.220">
    <property type="match status" value="1"/>
</dbReference>
<dbReference type="RefSeq" id="WP_303522517.1">
    <property type="nucleotide sequence ID" value="NZ_JAUOQO010000671.1"/>
</dbReference>
<feature type="non-terminal residue" evidence="7">
    <location>
        <position position="83"/>
    </location>
</feature>
<organism evidence="7 8">
    <name type="scientific">Staphylococcus pasteuri_A</name>
    <dbReference type="NCBI Taxonomy" id="3062664"/>
    <lineage>
        <taxon>Bacteria</taxon>
        <taxon>Bacillati</taxon>
        <taxon>Bacillota</taxon>
        <taxon>Bacilli</taxon>
        <taxon>Bacillales</taxon>
        <taxon>Staphylococcaceae</taxon>
        <taxon>Staphylococcus</taxon>
    </lineage>
</organism>
<evidence type="ECO:0000256" key="2">
    <source>
        <dbReference type="ARBA" id="ARBA00004777"/>
    </source>
</evidence>
<feature type="non-terminal residue" evidence="7">
    <location>
        <position position="1"/>
    </location>
</feature>
<keyword evidence="4 6" id="KW-0274">FAD</keyword>
<keyword evidence="5 6" id="KW-0560">Oxidoreductase</keyword>
<dbReference type="InterPro" id="IPR029041">
    <property type="entry name" value="FAD-linked_oxidoreductase-like"/>
</dbReference>
<evidence type="ECO:0000256" key="1">
    <source>
        <dbReference type="ARBA" id="ARBA00001974"/>
    </source>
</evidence>
<evidence type="ECO:0000313" key="8">
    <source>
        <dbReference type="Proteomes" id="UP001170310"/>
    </source>
</evidence>
<dbReference type="EMBL" id="JAUOQO010000671">
    <property type="protein sequence ID" value="MDO6575436.1"/>
    <property type="molecule type" value="Genomic_DNA"/>
</dbReference>
<comment type="cofactor">
    <cofactor evidence="1 6">
        <name>FAD</name>
        <dbReference type="ChEBI" id="CHEBI:57692"/>
    </cofactor>
</comment>
<comment type="similarity">
    <text evidence="6">Belongs to the methylenetetrahydrofolate reductase family.</text>
</comment>
<proteinExistence type="inferred from homology"/>
<dbReference type="Proteomes" id="UP001170310">
    <property type="component" value="Unassembled WGS sequence"/>
</dbReference>
<dbReference type="AlphaFoldDB" id="A0AAW7YTB5"/>
<keyword evidence="8" id="KW-1185">Reference proteome</keyword>
<name>A0AAW7YTB5_9STAP</name>
<reference evidence="7" key="1">
    <citation type="submission" date="2023-07" db="EMBL/GenBank/DDBJ databases">
        <title>Genome content predicts the carbon catabolic preferences of heterotrophic bacteria.</title>
        <authorList>
            <person name="Gralka M."/>
        </authorList>
    </citation>
    <scope>NUCLEOTIDE SEQUENCE</scope>
    <source>
        <strain evidence="7">E2R20</strain>
    </source>
</reference>
<keyword evidence="3 6" id="KW-0285">Flavoprotein</keyword>
<dbReference type="GO" id="GO:0006555">
    <property type="term" value="P:methionine metabolic process"/>
    <property type="evidence" value="ECO:0007669"/>
    <property type="project" value="InterPro"/>
</dbReference>
<gene>
    <name evidence="7" type="ORF">Q4528_15075</name>
</gene>
<accession>A0AAW7YTB5</accession>
<evidence type="ECO:0000313" key="7">
    <source>
        <dbReference type="EMBL" id="MDO6575436.1"/>
    </source>
</evidence>
<evidence type="ECO:0000256" key="3">
    <source>
        <dbReference type="ARBA" id="ARBA00022630"/>
    </source>
</evidence>
<evidence type="ECO:0000256" key="5">
    <source>
        <dbReference type="ARBA" id="ARBA00023002"/>
    </source>
</evidence>
<dbReference type="InterPro" id="IPR003171">
    <property type="entry name" value="Mehydrof_redctse-like"/>
</dbReference>
<comment type="pathway">
    <text evidence="2 6">One-carbon metabolism; tetrahydrofolate interconversion.</text>
</comment>
<evidence type="ECO:0000256" key="4">
    <source>
        <dbReference type="ARBA" id="ARBA00022827"/>
    </source>
</evidence>
<comment type="caution">
    <text evidence="7">The sequence shown here is derived from an EMBL/GenBank/DDBJ whole genome shotgun (WGS) entry which is preliminary data.</text>
</comment>
<sequence length="83" mass="9262">WKGTRNFARRCGTPIPAWVEEAFATAERDNRQDLLATTLCTEMCDTLIGEGVDALHFYTLNKPELTRDVCFALGVTPKGTLEN</sequence>
<dbReference type="Pfam" id="PF02219">
    <property type="entry name" value="MTHFR"/>
    <property type="match status" value="1"/>
</dbReference>
<evidence type="ECO:0000256" key="6">
    <source>
        <dbReference type="RuleBase" id="RU003862"/>
    </source>
</evidence>